<dbReference type="RefSeq" id="XP_024332453.1">
    <property type="nucleotide sequence ID" value="XM_024473601.1"/>
</dbReference>
<dbReference type="PANTHER" id="PTHR10539">
    <property type="entry name" value="26S PROTEASOME NON-ATPASE REGULATORY SUBUNIT 13"/>
    <property type="match status" value="1"/>
</dbReference>
<keyword evidence="1" id="KW-0647">Proteasome</keyword>
<dbReference type="OMA" id="KVIATME"/>
<dbReference type="GO" id="GO:0005829">
    <property type="term" value="C:cytosol"/>
    <property type="evidence" value="ECO:0007669"/>
    <property type="project" value="TreeGrafter"/>
</dbReference>
<dbReference type="InterPro" id="IPR035298">
    <property type="entry name" value="PSMD13"/>
</dbReference>
<evidence type="ECO:0000313" key="1">
    <source>
        <dbReference type="EMBL" id="KKO76711.1"/>
    </source>
</evidence>
<dbReference type="VEuPathDB" id="MicrosporidiaDB:AAJ76_1000161862"/>
<dbReference type="EMBL" id="JPQZ01000001">
    <property type="protein sequence ID" value="KKO76711.1"/>
    <property type="molecule type" value="Genomic_DNA"/>
</dbReference>
<comment type="caution">
    <text evidence="1">The sequence shown here is derived from an EMBL/GenBank/DDBJ whole genome shotgun (WGS) entry which is preliminary data.</text>
</comment>
<name>A0A0F9WHD1_9MICR</name>
<evidence type="ECO:0000313" key="2">
    <source>
        <dbReference type="Proteomes" id="UP000034350"/>
    </source>
</evidence>
<dbReference type="GO" id="GO:0005634">
    <property type="term" value="C:nucleus"/>
    <property type="evidence" value="ECO:0007669"/>
    <property type="project" value="TreeGrafter"/>
</dbReference>
<sequence length="351" mass="41532">MLINFFIEFYTPMSTNKNQSIEDILDLKENRMWFDICKSIPLIINNQNADEIWNIFFENILQYHPSSLTEAALHMSEFYSTEKSIELISKSLVAINDSQMYTGNFKMEIMHLEIKKCILLIEAGKFDDVESKIFEFKRIEMDIEVYKLYNFLAFKYYEITNNYEYCVRYIYEYLKISSNLCSSDMSLLELFAKYSLVSKNFFNFVEGSSLRGFNKINEDLYRAYIAVQEGNIELINKHKDMLDVIFGKKCYIVREKAYFIALINLCFKQEDRFLSFAIIQDELGISEDEIYGFLLKAFGLGLVKGWIDGYNKILHFNTIIPRCLPKDELIKMKNKVMEWKNKVRQAISMIE</sequence>
<dbReference type="Proteomes" id="UP000034350">
    <property type="component" value="Unassembled WGS sequence"/>
</dbReference>
<organism evidence="1 2">
    <name type="scientific">Vairimorpha ceranae</name>
    <dbReference type="NCBI Taxonomy" id="40302"/>
    <lineage>
        <taxon>Eukaryota</taxon>
        <taxon>Fungi</taxon>
        <taxon>Fungi incertae sedis</taxon>
        <taxon>Microsporidia</taxon>
        <taxon>Nosematidae</taxon>
        <taxon>Vairimorpha</taxon>
    </lineage>
</organism>
<dbReference type="GeneID" id="36318496"/>
<dbReference type="GO" id="GO:0005198">
    <property type="term" value="F:structural molecule activity"/>
    <property type="evidence" value="ECO:0007669"/>
    <property type="project" value="TreeGrafter"/>
</dbReference>
<dbReference type="GO" id="GO:0006511">
    <property type="term" value="P:ubiquitin-dependent protein catabolic process"/>
    <property type="evidence" value="ECO:0007669"/>
    <property type="project" value="TreeGrafter"/>
</dbReference>
<dbReference type="VEuPathDB" id="MicrosporidiaDB:G9O61_00g002540"/>
<dbReference type="GO" id="GO:0008541">
    <property type="term" value="C:proteasome regulatory particle, lid subcomplex"/>
    <property type="evidence" value="ECO:0007669"/>
    <property type="project" value="TreeGrafter"/>
</dbReference>
<dbReference type="OrthoDB" id="1093at2759"/>
<keyword evidence="2" id="KW-1185">Reference proteome</keyword>
<reference evidence="1 2" key="1">
    <citation type="journal article" date="2015" name="Environ. Microbiol.">
        <title>Genome analyses suggest the presence of polyploidy and recent human-driven expansions in eight global populations of the honeybee pathogen Nosema ceranae.</title>
        <authorList>
            <person name="Pelin A."/>
            <person name="Selman M."/>
            <person name="Aris-Brosou S."/>
            <person name="Farinelli L."/>
            <person name="Corradi N."/>
        </authorList>
    </citation>
    <scope>NUCLEOTIDE SEQUENCE [LARGE SCALE GENOMIC DNA]</scope>
    <source>
        <strain evidence="1 2">PA08 1199</strain>
    </source>
</reference>
<accession>A0A0F9WHD1</accession>
<protein>
    <submittedName>
        <fullName evidence="1">26s proteasome non-atpase regulatory subunit 13</fullName>
    </submittedName>
</protein>
<dbReference type="VEuPathDB" id="MicrosporidiaDB:NCER_101324"/>
<proteinExistence type="predicted"/>
<dbReference type="AlphaFoldDB" id="A0A0F9WHD1"/>
<dbReference type="PANTHER" id="PTHR10539:SF0">
    <property type="entry name" value="26S PROTEASOME NON-ATPASE REGULATORY SUBUNIT 13"/>
    <property type="match status" value="1"/>
</dbReference>
<gene>
    <name evidence="1" type="ORF">AAJ76_1000161862</name>
</gene>